<evidence type="ECO:0000313" key="2">
    <source>
        <dbReference type="Proteomes" id="UP000790709"/>
    </source>
</evidence>
<dbReference type="EMBL" id="MU266492">
    <property type="protein sequence ID" value="KAH7922247.1"/>
    <property type="molecule type" value="Genomic_DNA"/>
</dbReference>
<reference evidence="1" key="1">
    <citation type="journal article" date="2021" name="New Phytol.">
        <title>Evolutionary innovations through gain and loss of genes in the ectomycorrhizal Boletales.</title>
        <authorList>
            <person name="Wu G."/>
            <person name="Miyauchi S."/>
            <person name="Morin E."/>
            <person name="Kuo A."/>
            <person name="Drula E."/>
            <person name="Varga T."/>
            <person name="Kohler A."/>
            <person name="Feng B."/>
            <person name="Cao Y."/>
            <person name="Lipzen A."/>
            <person name="Daum C."/>
            <person name="Hundley H."/>
            <person name="Pangilinan J."/>
            <person name="Johnson J."/>
            <person name="Barry K."/>
            <person name="LaButti K."/>
            <person name="Ng V."/>
            <person name="Ahrendt S."/>
            <person name="Min B."/>
            <person name="Choi I.G."/>
            <person name="Park H."/>
            <person name="Plett J.M."/>
            <person name="Magnuson J."/>
            <person name="Spatafora J.W."/>
            <person name="Nagy L.G."/>
            <person name="Henrissat B."/>
            <person name="Grigoriev I.V."/>
            <person name="Yang Z.L."/>
            <person name="Xu J."/>
            <person name="Martin F.M."/>
        </authorList>
    </citation>
    <scope>NUCLEOTIDE SEQUENCE</scope>
    <source>
        <strain evidence="1">KUC20120723A-06</strain>
    </source>
</reference>
<organism evidence="1 2">
    <name type="scientific">Leucogyrophana mollusca</name>
    <dbReference type="NCBI Taxonomy" id="85980"/>
    <lineage>
        <taxon>Eukaryota</taxon>
        <taxon>Fungi</taxon>
        <taxon>Dikarya</taxon>
        <taxon>Basidiomycota</taxon>
        <taxon>Agaricomycotina</taxon>
        <taxon>Agaricomycetes</taxon>
        <taxon>Agaricomycetidae</taxon>
        <taxon>Boletales</taxon>
        <taxon>Boletales incertae sedis</taxon>
        <taxon>Leucogyrophana</taxon>
    </lineage>
</organism>
<gene>
    <name evidence="1" type="ORF">BV22DRAFT_1131601</name>
</gene>
<protein>
    <submittedName>
        <fullName evidence="1">Uncharacterized protein</fullName>
    </submittedName>
</protein>
<comment type="caution">
    <text evidence="1">The sequence shown here is derived from an EMBL/GenBank/DDBJ whole genome shotgun (WGS) entry which is preliminary data.</text>
</comment>
<dbReference type="Proteomes" id="UP000790709">
    <property type="component" value="Unassembled WGS sequence"/>
</dbReference>
<name>A0ACB8BBS1_9AGAM</name>
<keyword evidence="2" id="KW-1185">Reference proteome</keyword>
<sequence>MVSSNRSMLGLSYIQINSTTPASDALAPETPSQRNATIIGSTLICSVLGSTVIAVRRWLKRTRRRKAKHRALYAIRPFMDIPLPPARPTGPFSLTTPPSPRSADQVMIIDSGGPRAGHGSPSAGDSSAQLRLAPSLTYPPVATRYTPVQTASTPDFPCEATVRPSRIAPLRRRNGAIGGRSQAPVIELPPPYDHAFIRL</sequence>
<proteinExistence type="predicted"/>
<accession>A0ACB8BBS1</accession>
<evidence type="ECO:0000313" key="1">
    <source>
        <dbReference type="EMBL" id="KAH7922247.1"/>
    </source>
</evidence>